<dbReference type="Gene3D" id="1.10.10.10">
    <property type="entry name" value="Winged helix-like DNA-binding domain superfamily/Winged helix DNA-binding domain"/>
    <property type="match status" value="1"/>
</dbReference>
<dbReference type="EMBL" id="JARFPK010000009">
    <property type="protein sequence ID" value="MDF0590198.1"/>
    <property type="molecule type" value="Genomic_DNA"/>
</dbReference>
<accession>A0ABT5X675</accession>
<comment type="caution">
    <text evidence="1">The sequence shown here is derived from an EMBL/GenBank/DDBJ whole genome shotgun (WGS) entry which is preliminary data.</text>
</comment>
<dbReference type="InterPro" id="IPR036388">
    <property type="entry name" value="WH-like_DNA-bd_sf"/>
</dbReference>
<name>A0ABT5X675_9EURY</name>
<organism evidence="1 2">
    <name type="scientific">Candidatus Methanocrinis natronophilus</name>
    <dbReference type="NCBI Taxonomy" id="3033396"/>
    <lineage>
        <taxon>Archaea</taxon>
        <taxon>Methanobacteriati</taxon>
        <taxon>Methanobacteriota</taxon>
        <taxon>Stenosarchaea group</taxon>
        <taxon>Methanomicrobia</taxon>
        <taxon>Methanotrichales</taxon>
        <taxon>Methanotrichaceae</taxon>
        <taxon>Methanocrinis</taxon>
    </lineage>
</organism>
<evidence type="ECO:0000313" key="1">
    <source>
        <dbReference type="EMBL" id="MDF0590198.1"/>
    </source>
</evidence>
<dbReference type="RefSeq" id="WP_316965954.1">
    <property type="nucleotide sequence ID" value="NZ_JARFPK010000009.1"/>
</dbReference>
<reference evidence="1 2" key="1">
    <citation type="submission" date="2023-03" db="EMBL/GenBank/DDBJ databases">
        <title>WGS of Methanotrichaceae archaeon Mx.</title>
        <authorList>
            <person name="Sorokin D.Y."/>
            <person name="Merkel A.Y."/>
        </authorList>
    </citation>
    <scope>NUCLEOTIDE SEQUENCE [LARGE SCALE GENOMIC DNA]</scope>
    <source>
        <strain evidence="1 2">Mx</strain>
    </source>
</reference>
<evidence type="ECO:0000313" key="2">
    <source>
        <dbReference type="Proteomes" id="UP001220010"/>
    </source>
</evidence>
<dbReference type="InterPro" id="IPR017185">
    <property type="entry name" value="UCP037373_trxn_reg"/>
</dbReference>
<keyword evidence="2" id="KW-1185">Reference proteome</keyword>
<dbReference type="Proteomes" id="UP001220010">
    <property type="component" value="Unassembled WGS sequence"/>
</dbReference>
<protein>
    <submittedName>
        <fullName evidence="1">ArsR family transcriptional regulator</fullName>
    </submittedName>
</protein>
<proteinExistence type="predicted"/>
<sequence length="133" mass="14930">MEERAVVELDDDHVEFATILHSLGVQRNAAKVIACLASGNEATTKDIERGAGLRQPEVSIAMRTLRRENWIREWEVKAEGKGRPHKVYALAVPVGEIIGQLEEGTQKESTETMERIQRLKEQVSSWHCPAEPS</sequence>
<dbReference type="InterPro" id="IPR036390">
    <property type="entry name" value="WH_DNA-bd_sf"/>
</dbReference>
<dbReference type="PIRSF" id="PIRSF037373">
    <property type="entry name" value="UCP037373_trxn_reg"/>
    <property type="match status" value="1"/>
</dbReference>
<dbReference type="SUPFAM" id="SSF46785">
    <property type="entry name" value="Winged helix' DNA-binding domain"/>
    <property type="match status" value="1"/>
</dbReference>
<gene>
    <name evidence="1" type="ORF">P0O15_03285</name>
</gene>